<dbReference type="GO" id="GO:0005829">
    <property type="term" value="C:cytosol"/>
    <property type="evidence" value="ECO:0007669"/>
    <property type="project" value="TreeGrafter"/>
</dbReference>
<dbReference type="Pfam" id="PF02538">
    <property type="entry name" value="Hydantoinase_B"/>
    <property type="match status" value="1"/>
</dbReference>
<dbReference type="InterPro" id="IPR003692">
    <property type="entry name" value="Hydantoinase_B"/>
</dbReference>
<name>A0A5B8L0V6_9HYPH</name>
<dbReference type="RefSeq" id="WP_146299955.1">
    <property type="nucleotide sequence ID" value="NZ_CP042301.2"/>
</dbReference>
<evidence type="ECO:0000313" key="3">
    <source>
        <dbReference type="Proteomes" id="UP000321389"/>
    </source>
</evidence>
<dbReference type="KEGG" id="niy:FQ775_13495"/>
<dbReference type="GO" id="GO:0017168">
    <property type="term" value="F:5-oxoprolinase (ATP-hydrolyzing) activity"/>
    <property type="evidence" value="ECO:0007669"/>
    <property type="project" value="TreeGrafter"/>
</dbReference>
<accession>A0A5B8L0V6</accession>
<dbReference type="PANTHER" id="PTHR11365">
    <property type="entry name" value="5-OXOPROLINASE RELATED"/>
    <property type="match status" value="1"/>
</dbReference>
<evidence type="ECO:0000313" key="2">
    <source>
        <dbReference type="EMBL" id="QDZ01310.1"/>
    </source>
</evidence>
<sequence>MDLVTLALLNNRFEGVARKMANTLLRTGRSGVLNIARDFSCCIVTADAQLLVANEGLPIHVLSGPDIMAKFMKEYCPDLKAGDAFINNSPYHGCSHAADHTILVPIVDDAGRHRFTVLAKAHQADIGNSIPTTYHGAARDVYEEGALIFPSVRVQENYRTNQDFVRMCRMRIRVPDQWWGDFLAALGAARIGEQEIRAMAAEVGWDALEAFSREWLDYSEKRMIDALRALPSGRASRVSRHDPFPGTPDDGIPVTVHVVVDAEAARISVDLTENMDCLPCGLNLSEACTRTAAMVGIFNSIDHSVPKNAGSFRRIDLKLRENCVVGVPRHPTSCSVATTNVADRVANPVQCAIAEIAESKGMAECGAVIPPSVAVISGIHPRDGKPFINQVFLGMTGGAGSPDADAWLTIGHVGNAGMCNLDSIELDELRQPLYVASRRLLPDTEGAGEHVGAPSIAVEFGPVGCDISVGYVSDGVVNAALGTRGGGRGGPANQYLIKEDGSREPLPSCAQVDVADGQLVLSISAGGGGYGDPKSRPAEKVARDVRLGRITAERARAVYGVALGMDGSIEPEATARLRAAA</sequence>
<dbReference type="GO" id="GO:0006749">
    <property type="term" value="P:glutathione metabolic process"/>
    <property type="evidence" value="ECO:0007669"/>
    <property type="project" value="TreeGrafter"/>
</dbReference>
<dbReference type="EMBL" id="CP042301">
    <property type="protein sequence ID" value="QDZ01310.1"/>
    <property type="molecule type" value="Genomic_DNA"/>
</dbReference>
<reference evidence="2" key="1">
    <citation type="submission" date="2020-04" db="EMBL/GenBank/DDBJ databases">
        <title>Nitratireductor sp. nov. isolated from mangrove soil.</title>
        <authorList>
            <person name="Ye Y."/>
        </authorList>
    </citation>
    <scope>NUCLEOTIDE SEQUENCE</scope>
    <source>
        <strain evidence="2">SY7</strain>
    </source>
</reference>
<feature type="domain" description="Hydantoinase B/oxoprolinase" evidence="1">
    <location>
        <begin position="2"/>
        <end position="533"/>
    </location>
</feature>
<organism evidence="2 3">
    <name type="scientific">Nitratireductor mangrovi</name>
    <dbReference type="NCBI Taxonomy" id="2599600"/>
    <lineage>
        <taxon>Bacteria</taxon>
        <taxon>Pseudomonadati</taxon>
        <taxon>Pseudomonadota</taxon>
        <taxon>Alphaproteobacteria</taxon>
        <taxon>Hyphomicrobiales</taxon>
        <taxon>Phyllobacteriaceae</taxon>
        <taxon>Nitratireductor</taxon>
    </lineage>
</organism>
<dbReference type="AlphaFoldDB" id="A0A5B8L0V6"/>
<keyword evidence="3" id="KW-1185">Reference proteome</keyword>
<evidence type="ECO:0000259" key="1">
    <source>
        <dbReference type="Pfam" id="PF02538"/>
    </source>
</evidence>
<dbReference type="PANTHER" id="PTHR11365:SF23">
    <property type="entry name" value="HYPOTHETICAL 5-OXOPROLINASE (EUROFUNG)-RELATED"/>
    <property type="match status" value="1"/>
</dbReference>
<protein>
    <submittedName>
        <fullName evidence="2">Hydantoinase B/oxoprolinase family protein</fullName>
    </submittedName>
</protein>
<dbReference type="OrthoDB" id="9761586at2"/>
<proteinExistence type="predicted"/>
<dbReference type="InterPro" id="IPR045079">
    <property type="entry name" value="Oxoprolinase-like"/>
</dbReference>
<dbReference type="Proteomes" id="UP000321389">
    <property type="component" value="Chromosome"/>
</dbReference>
<gene>
    <name evidence="2" type="ORF">FQ775_13495</name>
</gene>